<evidence type="ECO:0000313" key="4">
    <source>
        <dbReference type="Proteomes" id="UP000186309"/>
    </source>
</evidence>
<dbReference type="InterPro" id="IPR001135">
    <property type="entry name" value="NADH_Q_OxRdtase_suD"/>
</dbReference>
<dbReference type="RefSeq" id="WP_076343926.1">
    <property type="nucleotide sequence ID" value="NZ_CP019082.1"/>
</dbReference>
<dbReference type="Proteomes" id="UP000186309">
    <property type="component" value="Chromosome"/>
</dbReference>
<dbReference type="AlphaFoldDB" id="A0A1U7CLH4"/>
<dbReference type="PANTHER" id="PTHR11993:SF10">
    <property type="entry name" value="NADH DEHYDROGENASE [UBIQUINONE] IRON-SULFUR PROTEIN 2, MITOCHONDRIAL"/>
    <property type="match status" value="1"/>
</dbReference>
<feature type="domain" description="NADH-quinone oxidoreductase subunit D" evidence="2">
    <location>
        <begin position="133"/>
        <end position="406"/>
    </location>
</feature>
<dbReference type="EC" id="7.1.1.-" evidence="1"/>
<dbReference type="KEGG" id="pbor:BSF38_01212"/>
<evidence type="ECO:0000313" key="3">
    <source>
        <dbReference type="EMBL" id="APW59758.1"/>
    </source>
</evidence>
<keyword evidence="4" id="KW-1185">Reference proteome</keyword>
<comment type="function">
    <text evidence="1">NDH-1 shuttles electrons from NADH, via FMN and iron-sulfur (Fe-S) centers, to quinones in the respiratory chain. The immediate electron acceptor for the enzyme in this species is believed to be ubiquinone. Couples the redox reaction to proton translocation (for every two electrons transferred, four hydrogen ions are translocated across the cytoplasmic membrane), and thus conserves the redox energy in a proton gradient.</text>
</comment>
<keyword evidence="1" id="KW-0813">Transport</keyword>
<dbReference type="OrthoDB" id="9801496at2"/>
<keyword evidence="1" id="KW-1003">Cell membrane</keyword>
<dbReference type="EMBL" id="CP019082">
    <property type="protein sequence ID" value="APW59758.1"/>
    <property type="molecule type" value="Genomic_DNA"/>
</dbReference>
<comment type="subunit">
    <text evidence="1">NDH-1 is composed of 14 different subunits. Subunits NuoB, C, D, E, F, and G constitute the peripheral sector of the complex.</text>
</comment>
<accession>A0A1U7CLH4</accession>
<keyword evidence="3" id="KW-0560">Oxidoreductase</keyword>
<dbReference type="NCBIfam" id="TIGR01962">
    <property type="entry name" value="NuoD"/>
    <property type="match status" value="1"/>
</dbReference>
<dbReference type="HAMAP" id="MF_01358">
    <property type="entry name" value="NDH1_NuoD"/>
    <property type="match status" value="1"/>
</dbReference>
<keyword evidence="1" id="KW-0830">Ubiquinone</keyword>
<comment type="subcellular location">
    <subcellularLocation>
        <location evidence="1">Cell membrane</location>
        <topology evidence="1">Peripheral membrane protein</topology>
        <orientation evidence="1">Cytoplasmic side</orientation>
    </subcellularLocation>
</comment>
<keyword evidence="1" id="KW-0472">Membrane</keyword>
<dbReference type="Pfam" id="PF00346">
    <property type="entry name" value="Complex1_49kDa"/>
    <property type="match status" value="1"/>
</dbReference>
<comment type="catalytic activity">
    <reaction evidence="1">
        <text>a quinone + NADH + 5 H(+)(in) = a quinol + NAD(+) + 4 H(+)(out)</text>
        <dbReference type="Rhea" id="RHEA:57888"/>
        <dbReference type="ChEBI" id="CHEBI:15378"/>
        <dbReference type="ChEBI" id="CHEBI:24646"/>
        <dbReference type="ChEBI" id="CHEBI:57540"/>
        <dbReference type="ChEBI" id="CHEBI:57945"/>
        <dbReference type="ChEBI" id="CHEBI:132124"/>
    </reaction>
</comment>
<dbReference type="NCBIfam" id="NF004739">
    <property type="entry name" value="PRK06075.1"/>
    <property type="match status" value="1"/>
</dbReference>
<dbReference type="InterPro" id="IPR029014">
    <property type="entry name" value="NiFe-Hase_large"/>
</dbReference>
<dbReference type="GO" id="GO:0050136">
    <property type="term" value="F:NADH dehydrogenase (quinone) (non-electrogenic) activity"/>
    <property type="evidence" value="ECO:0007669"/>
    <property type="project" value="UniProtKB-UniRule"/>
</dbReference>
<dbReference type="Gene3D" id="1.10.645.10">
    <property type="entry name" value="Cytochrome-c3 Hydrogenase, chain B"/>
    <property type="match status" value="1"/>
</dbReference>
<organism evidence="3 4">
    <name type="scientific">Paludisphaera borealis</name>
    <dbReference type="NCBI Taxonomy" id="1387353"/>
    <lineage>
        <taxon>Bacteria</taxon>
        <taxon>Pseudomonadati</taxon>
        <taxon>Planctomycetota</taxon>
        <taxon>Planctomycetia</taxon>
        <taxon>Isosphaerales</taxon>
        <taxon>Isosphaeraceae</taxon>
        <taxon>Paludisphaera</taxon>
    </lineage>
</organism>
<dbReference type="PANTHER" id="PTHR11993">
    <property type="entry name" value="NADH-UBIQUINONE OXIDOREDUCTASE 49 KDA SUBUNIT"/>
    <property type="match status" value="1"/>
</dbReference>
<comment type="similarity">
    <text evidence="1">Belongs to the complex I 49 kDa subunit family.</text>
</comment>
<dbReference type="InterPro" id="IPR022885">
    <property type="entry name" value="NDH1_su_D/H"/>
</dbReference>
<reference evidence="4" key="1">
    <citation type="submission" date="2016-12" db="EMBL/GenBank/DDBJ databases">
        <title>Comparative genomics of four Isosphaeraceae planctomycetes: a common pool of plasmids and glycoside hydrolase genes.</title>
        <authorList>
            <person name="Ivanova A."/>
        </authorList>
    </citation>
    <scope>NUCLEOTIDE SEQUENCE [LARGE SCALE GENOMIC DNA]</scope>
    <source>
        <strain evidence="4">PX4</strain>
    </source>
</reference>
<dbReference type="SUPFAM" id="SSF56762">
    <property type="entry name" value="HydB/Nqo4-like"/>
    <property type="match status" value="1"/>
</dbReference>
<evidence type="ECO:0000259" key="2">
    <source>
        <dbReference type="Pfam" id="PF00346"/>
    </source>
</evidence>
<keyword evidence="1" id="KW-1278">Translocase</keyword>
<evidence type="ECO:0000256" key="1">
    <source>
        <dbReference type="HAMAP-Rule" id="MF_01358"/>
    </source>
</evidence>
<protein>
    <recommendedName>
        <fullName evidence="1">NADH-quinone oxidoreductase subunit D</fullName>
        <ecNumber evidence="1">7.1.1.-</ecNumber>
    </recommendedName>
    <alternativeName>
        <fullName evidence="1">NADH dehydrogenase I subunit D</fullName>
    </alternativeName>
    <alternativeName>
        <fullName evidence="1">NDH-1 subunit D</fullName>
    </alternativeName>
</protein>
<keyword evidence="1" id="KW-0874">Quinone</keyword>
<dbReference type="STRING" id="1387353.BSF38_01212"/>
<dbReference type="GO" id="GO:0048038">
    <property type="term" value="F:quinone binding"/>
    <property type="evidence" value="ECO:0007669"/>
    <property type="project" value="UniProtKB-KW"/>
</dbReference>
<dbReference type="GO" id="GO:0051287">
    <property type="term" value="F:NAD binding"/>
    <property type="evidence" value="ECO:0007669"/>
    <property type="project" value="InterPro"/>
</dbReference>
<name>A0A1U7CLH4_9BACT</name>
<gene>
    <name evidence="1 3" type="primary">nuoD</name>
    <name evidence="3" type="ORF">BSF38_01212</name>
</gene>
<sequence>MPASLLDEPELETEAKQATWTLNFGPQHPATHTTLRLILELDGERIVKATPDIGYLHSGFEKLGEHLNFNQYVTVADRKNYISPPMNEVAWHHTVEKLMGIELTPRCQYIRVIIGELSRISDHLLCTGAAALDLGAFTAFLYAFNLREQIYDIYEEMSGYRFHPGYTRVGGVLYDFNDRVLGRIRTFMDNFQAVYSDMSKLLFRNRIFLDRMRGVGVLSKADAIAYSCTGPVARGSGVTFDIRKDAPYLAYPELDFEVPYCTEGDCWARFMVRMEEMQQSHHILEQALAKLPGGPVNLPIADKLNLPDKLTTYNSMEGLIQHFELVMPNRGFETPVDEVYAAIESPNGELGYYLIADGSEFGWRVRTRPPSFIHFSVFPHLIKGYMLADVVAILGSLSIIAAELDR</sequence>
<dbReference type="GO" id="GO:0005886">
    <property type="term" value="C:plasma membrane"/>
    <property type="evidence" value="ECO:0007669"/>
    <property type="project" value="UniProtKB-SubCell"/>
</dbReference>
<proteinExistence type="inferred from homology"/>
<keyword evidence="1" id="KW-0520">NAD</keyword>